<feature type="region of interest" description="Disordered" evidence="1">
    <location>
        <begin position="236"/>
        <end position="255"/>
    </location>
</feature>
<dbReference type="SUPFAM" id="SSF142921">
    <property type="entry name" value="WGR domain-like"/>
    <property type="match status" value="1"/>
</dbReference>
<dbReference type="InterPro" id="IPR036420">
    <property type="entry name" value="BRCT_dom_sf"/>
</dbReference>
<evidence type="ECO:0000259" key="2">
    <source>
        <dbReference type="PROSITE" id="PS50172"/>
    </source>
</evidence>
<feature type="region of interest" description="Disordered" evidence="1">
    <location>
        <begin position="109"/>
        <end position="135"/>
    </location>
</feature>
<dbReference type="AlphaFoldDB" id="A0A1V6PZV6"/>
<evidence type="ECO:0000259" key="3">
    <source>
        <dbReference type="PROSITE" id="PS51977"/>
    </source>
</evidence>
<dbReference type="InterPro" id="IPR001357">
    <property type="entry name" value="BRCT_dom"/>
</dbReference>
<dbReference type="Gene3D" id="3.40.50.10190">
    <property type="entry name" value="BRCT domain"/>
    <property type="match status" value="1"/>
</dbReference>
<evidence type="ECO:0000256" key="1">
    <source>
        <dbReference type="SAM" id="MobiDB-lite"/>
    </source>
</evidence>
<organism evidence="4 5">
    <name type="scientific">Penicillium antarcticum</name>
    <dbReference type="NCBI Taxonomy" id="416450"/>
    <lineage>
        <taxon>Eukaryota</taxon>
        <taxon>Fungi</taxon>
        <taxon>Dikarya</taxon>
        <taxon>Ascomycota</taxon>
        <taxon>Pezizomycotina</taxon>
        <taxon>Eurotiomycetes</taxon>
        <taxon>Eurotiomycetidae</taxon>
        <taxon>Eurotiales</taxon>
        <taxon>Aspergillaceae</taxon>
        <taxon>Penicillium</taxon>
    </lineage>
</organism>
<dbReference type="Proteomes" id="UP000191672">
    <property type="component" value="Unassembled WGS sequence"/>
</dbReference>
<evidence type="ECO:0000313" key="4">
    <source>
        <dbReference type="EMBL" id="OQD82172.1"/>
    </source>
</evidence>
<feature type="domain" description="BRCT" evidence="2">
    <location>
        <begin position="1"/>
        <end position="80"/>
    </location>
</feature>
<proteinExistence type="predicted"/>
<reference evidence="5" key="1">
    <citation type="journal article" date="2017" name="Nat. Microbiol.">
        <title>Global analysis of biosynthetic gene clusters reveals vast potential of secondary metabolite production in Penicillium species.</title>
        <authorList>
            <person name="Nielsen J.C."/>
            <person name="Grijseels S."/>
            <person name="Prigent S."/>
            <person name="Ji B."/>
            <person name="Dainat J."/>
            <person name="Nielsen K.F."/>
            <person name="Frisvad J.C."/>
            <person name="Workman M."/>
            <person name="Nielsen J."/>
        </authorList>
    </citation>
    <scope>NUCLEOTIDE SEQUENCE [LARGE SCALE GENOMIC DNA]</scope>
    <source>
        <strain evidence="5">IBT 31811</strain>
    </source>
</reference>
<feature type="region of interest" description="Disordered" evidence="1">
    <location>
        <begin position="283"/>
        <end position="302"/>
    </location>
</feature>
<dbReference type="SUPFAM" id="SSF52113">
    <property type="entry name" value="BRCT domain"/>
    <property type="match status" value="1"/>
</dbReference>
<dbReference type="InterPro" id="IPR036930">
    <property type="entry name" value="WGR_dom_sf"/>
</dbReference>
<comment type="caution">
    <text evidence="4">The sequence shown here is derived from an EMBL/GenBank/DDBJ whole genome shotgun (WGS) entry which is preliminary data.</text>
</comment>
<dbReference type="PROSITE" id="PS51977">
    <property type="entry name" value="WGR"/>
    <property type="match status" value="1"/>
</dbReference>
<dbReference type="STRING" id="416450.A0A1V6PZV6"/>
<feature type="compositionally biased region" description="Basic and acidic residues" evidence="1">
    <location>
        <begin position="236"/>
        <end position="253"/>
    </location>
</feature>
<keyword evidence="5" id="KW-1185">Reference proteome</keyword>
<gene>
    <name evidence="4" type="ORF">PENANT_c023G04818</name>
</gene>
<feature type="domain" description="WGR" evidence="3">
    <location>
        <begin position="150"/>
        <end position="250"/>
    </location>
</feature>
<dbReference type="CDD" id="cd00027">
    <property type="entry name" value="BRCT"/>
    <property type="match status" value="1"/>
</dbReference>
<dbReference type="OrthoDB" id="342264at2759"/>
<dbReference type="PROSITE" id="PS50172">
    <property type="entry name" value="BRCT"/>
    <property type="match status" value="1"/>
</dbReference>
<dbReference type="SMART" id="SM00292">
    <property type="entry name" value="BRCT"/>
    <property type="match status" value="1"/>
</dbReference>
<dbReference type="EMBL" id="MDYN01000023">
    <property type="protein sequence ID" value="OQD82172.1"/>
    <property type="molecule type" value="Genomic_DNA"/>
</dbReference>
<dbReference type="Pfam" id="PF00533">
    <property type="entry name" value="BRCT"/>
    <property type="match status" value="1"/>
</dbReference>
<dbReference type="InterPro" id="IPR008893">
    <property type="entry name" value="WGR_domain"/>
</dbReference>
<sequence length="302" mass="33556">MGKTFANIHASMTGKFEGGVGEKIPQWIRANGGVFSRDVNPRVTHLITTEEAFKQNVDSVDNAHKLGIKVVTYDWLDDSLLSLTRRPKGEGPYLLKNIVKVAEKKAKKAHSAKAKASKTPIKVTKSQPKAPKRPAVDPFVKLKGKRKAVRQEYFESLTGTLYSATIFRRTKPPATTREKCQLAVYESLSEPHMYSTYIKFSRTGKSSVEVLAPPRKSIQLAIGIFKTHFKIHTGKDWEDRADGQSPPPKKDADGNSLLAHDGWFYLEEQRSILSSFMMGTQNMSRATNSQSGSSNTSAEQGK</sequence>
<protein>
    <submittedName>
        <fullName evidence="4">Uncharacterized protein</fullName>
    </submittedName>
</protein>
<name>A0A1V6PZV6_9EURO</name>
<accession>A0A1V6PZV6</accession>
<evidence type="ECO:0000313" key="5">
    <source>
        <dbReference type="Proteomes" id="UP000191672"/>
    </source>
</evidence>